<dbReference type="InterPro" id="IPR027417">
    <property type="entry name" value="P-loop_NTPase"/>
</dbReference>
<evidence type="ECO:0000256" key="5">
    <source>
        <dbReference type="SAM" id="MobiDB-lite"/>
    </source>
</evidence>
<dbReference type="AlphaFoldDB" id="A0A1I6VZR3"/>
<dbReference type="InterPro" id="IPR003593">
    <property type="entry name" value="AAA+_ATPase"/>
</dbReference>
<feature type="region of interest" description="Disordered" evidence="5">
    <location>
        <begin position="302"/>
        <end position="342"/>
    </location>
</feature>
<evidence type="ECO:0000259" key="6">
    <source>
        <dbReference type="PROSITE" id="PS50893"/>
    </source>
</evidence>
<dbReference type="Proteomes" id="UP000198873">
    <property type="component" value="Unassembled WGS sequence"/>
</dbReference>
<evidence type="ECO:0000313" key="7">
    <source>
        <dbReference type="EMBL" id="SFT19183.1"/>
    </source>
</evidence>
<dbReference type="SMART" id="SM00382">
    <property type="entry name" value="AAA"/>
    <property type="match status" value="1"/>
</dbReference>
<proteinExistence type="inferred from homology"/>
<feature type="domain" description="ABC transporter" evidence="6">
    <location>
        <begin position="2"/>
        <end position="227"/>
    </location>
</feature>
<evidence type="ECO:0000313" key="8">
    <source>
        <dbReference type="Proteomes" id="UP000198873"/>
    </source>
</evidence>
<dbReference type="RefSeq" id="WP_093844307.1">
    <property type="nucleotide sequence ID" value="NZ_FPAB01000011.1"/>
</dbReference>
<keyword evidence="3" id="KW-0547">Nucleotide-binding</keyword>
<dbReference type="PANTHER" id="PTHR43335">
    <property type="entry name" value="ABC TRANSPORTER, ATP-BINDING PROTEIN"/>
    <property type="match status" value="1"/>
</dbReference>
<evidence type="ECO:0000256" key="2">
    <source>
        <dbReference type="ARBA" id="ARBA00022448"/>
    </source>
</evidence>
<reference evidence="8" key="1">
    <citation type="submission" date="2016-10" db="EMBL/GenBank/DDBJ databases">
        <authorList>
            <person name="Varghese N."/>
            <person name="Submissions S."/>
        </authorList>
    </citation>
    <scope>NUCLEOTIDE SEQUENCE [LARGE SCALE GENOMIC DNA]</scope>
    <source>
        <strain evidence="8">CGMCC 4.7047</strain>
    </source>
</reference>
<dbReference type="SUPFAM" id="SSF52540">
    <property type="entry name" value="P-loop containing nucleoside triphosphate hydrolases"/>
    <property type="match status" value="1"/>
</dbReference>
<dbReference type="Pfam" id="PF00005">
    <property type="entry name" value="ABC_tran"/>
    <property type="match status" value="1"/>
</dbReference>
<dbReference type="GO" id="GO:0016887">
    <property type="term" value="F:ATP hydrolysis activity"/>
    <property type="evidence" value="ECO:0007669"/>
    <property type="project" value="InterPro"/>
</dbReference>
<dbReference type="InterPro" id="IPR003439">
    <property type="entry name" value="ABC_transporter-like_ATP-bd"/>
</dbReference>
<dbReference type="GO" id="GO:0005524">
    <property type="term" value="F:ATP binding"/>
    <property type="evidence" value="ECO:0007669"/>
    <property type="project" value="UniProtKB-KW"/>
</dbReference>
<sequence length="342" mass="35393">MIEVAGLTKRYGAKTAVNDLTFTVRPGIVTGFLGPNGAGKSTTMRMMLGLDHPTAGEVLIDGAPYHRLRDPLRAIGALLEAKAVHPGRTAYHHLLCLAQSNGIPEERIGAVLELVGLGAVARKRPKGFSLGMGQRLGIASAMLGDPRILMFDEPVNGLDPEGIHWIRTLMRRLAADGRTVFVSSHLMSEMALTAEHLVVIGQGRLLADTSMAAFIRENSRSFVRVRGPEPGRLRAVLEAAGGGMAVTEGADGTLEVTGAEAARVGELVAGEGLVLHELSPQQASLEEAFMRLTHGSVEYEARAEGGGDPAAGPPDPGGGGGGGGGAGPGWGAGWDAGRGKGA</sequence>
<feature type="compositionally biased region" description="Gly residues" evidence="5">
    <location>
        <begin position="317"/>
        <end position="342"/>
    </location>
</feature>
<dbReference type="PROSITE" id="PS50893">
    <property type="entry name" value="ABC_TRANSPORTER_2"/>
    <property type="match status" value="1"/>
</dbReference>
<comment type="similarity">
    <text evidence="1">Belongs to the ABC transporter superfamily.</text>
</comment>
<dbReference type="Gene3D" id="3.40.50.300">
    <property type="entry name" value="P-loop containing nucleotide triphosphate hydrolases"/>
    <property type="match status" value="1"/>
</dbReference>
<gene>
    <name evidence="7" type="ORF">SAMN05444716_11162</name>
</gene>
<keyword evidence="2" id="KW-0813">Transport</keyword>
<accession>A0A1I6VZR3</accession>
<organism evidence="7 8">
    <name type="scientific">Streptomyces harbinensis</name>
    <dbReference type="NCBI Taxonomy" id="1176198"/>
    <lineage>
        <taxon>Bacteria</taxon>
        <taxon>Bacillati</taxon>
        <taxon>Actinomycetota</taxon>
        <taxon>Actinomycetes</taxon>
        <taxon>Kitasatosporales</taxon>
        <taxon>Streptomycetaceae</taxon>
        <taxon>Streptomyces</taxon>
    </lineage>
</organism>
<keyword evidence="4 7" id="KW-0067">ATP-binding</keyword>
<evidence type="ECO:0000256" key="3">
    <source>
        <dbReference type="ARBA" id="ARBA00022741"/>
    </source>
</evidence>
<dbReference type="PANTHER" id="PTHR43335:SF4">
    <property type="entry name" value="ABC TRANSPORTER, ATP-BINDING PROTEIN"/>
    <property type="match status" value="1"/>
</dbReference>
<keyword evidence="8" id="KW-1185">Reference proteome</keyword>
<dbReference type="STRING" id="1176198.SAMN05444716_11162"/>
<protein>
    <submittedName>
        <fullName evidence="7">ABC-2 type transport system ATP-binding protein</fullName>
    </submittedName>
</protein>
<dbReference type="EMBL" id="FPAB01000011">
    <property type="protein sequence ID" value="SFT19183.1"/>
    <property type="molecule type" value="Genomic_DNA"/>
</dbReference>
<name>A0A1I6VZR3_9ACTN</name>
<evidence type="ECO:0000256" key="1">
    <source>
        <dbReference type="ARBA" id="ARBA00005417"/>
    </source>
</evidence>
<evidence type="ECO:0000256" key="4">
    <source>
        <dbReference type="ARBA" id="ARBA00022840"/>
    </source>
</evidence>